<keyword evidence="1" id="KW-0812">Transmembrane</keyword>
<organism evidence="2 3">
    <name type="scientific">Flavobacterium saliperosum</name>
    <dbReference type="NCBI Taxonomy" id="329186"/>
    <lineage>
        <taxon>Bacteria</taxon>
        <taxon>Pseudomonadati</taxon>
        <taxon>Bacteroidota</taxon>
        <taxon>Flavobacteriia</taxon>
        <taxon>Flavobacteriales</taxon>
        <taxon>Flavobacteriaceae</taxon>
        <taxon>Flavobacterium</taxon>
    </lineage>
</organism>
<dbReference type="eggNOG" id="ENOG502Z8UE">
    <property type="taxonomic scope" value="Bacteria"/>
</dbReference>
<feature type="transmembrane region" description="Helical" evidence="1">
    <location>
        <begin position="68"/>
        <end position="85"/>
    </location>
</feature>
<protein>
    <submittedName>
        <fullName evidence="2">Uncharacterized protein</fullName>
    </submittedName>
</protein>
<feature type="transmembrane region" description="Helical" evidence="1">
    <location>
        <begin position="448"/>
        <end position="470"/>
    </location>
</feature>
<dbReference type="RefSeq" id="WP_176756869.1">
    <property type="nucleotide sequence ID" value="NZ_CBCSBQ010000007.1"/>
</dbReference>
<feature type="transmembrane region" description="Helical" evidence="1">
    <location>
        <begin position="482"/>
        <end position="500"/>
    </location>
</feature>
<dbReference type="Proteomes" id="UP000182124">
    <property type="component" value="Unassembled WGS sequence"/>
</dbReference>
<feature type="transmembrane region" description="Helical" evidence="1">
    <location>
        <begin position="45"/>
        <end position="62"/>
    </location>
</feature>
<feature type="transmembrane region" description="Helical" evidence="1">
    <location>
        <begin position="6"/>
        <end position="24"/>
    </location>
</feature>
<feature type="transmembrane region" description="Helical" evidence="1">
    <location>
        <begin position="333"/>
        <end position="354"/>
    </location>
</feature>
<proteinExistence type="predicted"/>
<feature type="transmembrane region" description="Helical" evidence="1">
    <location>
        <begin position="207"/>
        <end position="229"/>
    </location>
</feature>
<name>A0A1G4VJ44_9FLAO</name>
<gene>
    <name evidence="2" type="ORF">SAMN02927925_01184</name>
</gene>
<evidence type="ECO:0000313" key="2">
    <source>
        <dbReference type="EMBL" id="SCX07526.1"/>
    </source>
</evidence>
<feature type="transmembrane region" description="Helical" evidence="1">
    <location>
        <begin position="133"/>
        <end position="153"/>
    </location>
</feature>
<accession>A0A1G4VJ44</accession>
<feature type="transmembrane region" description="Helical" evidence="1">
    <location>
        <begin position="293"/>
        <end position="321"/>
    </location>
</feature>
<keyword evidence="1" id="KW-0472">Membrane</keyword>
<feature type="transmembrane region" description="Helical" evidence="1">
    <location>
        <begin position="419"/>
        <end position="436"/>
    </location>
</feature>
<feature type="transmembrane region" description="Helical" evidence="1">
    <location>
        <begin position="366"/>
        <end position="386"/>
    </location>
</feature>
<sequence>MIISSSIITGFVRLCLMILFLFYMNRKFISYSKSVNYFDFIAKQWFKYGSLIVLLIFGLIQLGIYNLLNVVAILVGVIFIDYFGIKKIPQSINIISQKVKRNIFELIRNIELKKPISFFVSTRSNPEERNKRLWYLFLLSTLGVVAFYSRYIFYQFDMFSLSGSWISDLERIIDFDSQHWFTNGIAPVGELAIINFYGKFVSVSPEVALQSMGILEAVLLSILLFWVINKISYSKIIAPLAAGLFYSVSYTIMPVNITYILQHQALFLAISFALPAMVIYLKPGIMHSNNTNCFINYILVFTAIGLIDIFTLIVLMLPFLLIGLITSSVKSKMMNLTVIGAYAIALIVLFIIYGTASNHFGDDFELFLHSSLMSVSAYTYFSHLIVSYEQLMIYYQYLSYIAMICCLLFMIFKNEKWNAALCFLLYFNFLVVLSEINHNWIDTDLVKLSLGVFIPVLLGISVAVVIRVAYFIYAKIEVVKPVFAVFLIAGVLYSAIHYQGKEYKKLHKTDNIPRDIINVYEKITASYYPFSYAVVNDYTTQSISINKHFFIHYTDFTENYLKRDSIYSKNKKNKKFLKKNPEYVLPKSVLVFIYKKGDDKNNRIIVNCEITPLILSKLETLKKRGRKISVFYESDLIKVFEIENNPGQSKTDDLIF</sequence>
<feature type="transmembrane region" description="Helical" evidence="1">
    <location>
        <begin position="259"/>
        <end position="281"/>
    </location>
</feature>
<feature type="transmembrane region" description="Helical" evidence="1">
    <location>
        <begin position="236"/>
        <end position="253"/>
    </location>
</feature>
<reference evidence="2 3" key="1">
    <citation type="submission" date="2016-10" db="EMBL/GenBank/DDBJ databases">
        <authorList>
            <person name="de Groot N.N."/>
        </authorList>
    </citation>
    <scope>NUCLEOTIDE SEQUENCE [LARGE SCALE GENOMIC DNA]</scope>
    <source>
        <strain evidence="2 3">CGMCC 1.3801</strain>
    </source>
</reference>
<dbReference type="EMBL" id="FMTY01000002">
    <property type="protein sequence ID" value="SCX07526.1"/>
    <property type="molecule type" value="Genomic_DNA"/>
</dbReference>
<feature type="transmembrane region" description="Helical" evidence="1">
    <location>
        <begin position="392"/>
        <end position="412"/>
    </location>
</feature>
<keyword evidence="1" id="KW-1133">Transmembrane helix</keyword>
<dbReference type="AlphaFoldDB" id="A0A1G4VJ44"/>
<evidence type="ECO:0000256" key="1">
    <source>
        <dbReference type="SAM" id="Phobius"/>
    </source>
</evidence>
<evidence type="ECO:0000313" key="3">
    <source>
        <dbReference type="Proteomes" id="UP000182124"/>
    </source>
</evidence>
<dbReference type="STRING" id="329186.SAMN02927925_01184"/>